<gene>
    <name evidence="15" type="ORF">E5676_scaffold248G002080</name>
</gene>
<dbReference type="SUPFAM" id="SSF56112">
    <property type="entry name" value="Protein kinase-like (PK-like)"/>
    <property type="match status" value="2"/>
</dbReference>
<keyword evidence="8 12" id="KW-0067">ATP-binding</keyword>
<sequence>MEECCTCKLNPKSGVEPTACTQESGVEPTSCTAASGVEPTSCTLLERATGKKWCGVELSLNTLNFCPKISDFVLAKQHVAKESHVSMTGMKGTVGFMAPAVIFRNLGKVSHKSNVYSYGMLVLEMLGEKKCPNEGMGKNDRPVGSPSSDEHYGFGWGSKRAWRSSVSETSGQIGVPKMKIEATAMTNGSEGEIKKAGPLLAAEEFKRGWFSFRDMNQNRLQNSLPMLEIANKVGTGRRFNPRSRLWRSARGRFSPRFGRPETMEGLKEGRKNKLGRLEKAIASDDSMIDMTLGHYIRYEEIESLTFKRKTNGKNMLEKPESRTKQELDVEYEDLYAIVYQHCPHGYVVAPRPGKSNLLQKIFTIVAIASGSIILTISIIIFIYFKRKHFLEDKKIEKMIRSYSTHTPKQYSYSQLKKITNSFMDKLGQGRFSTVYKGKLQDGQDVAVKLLKESRENGQDFMNEVVSVTKTSHVNIATLLGFCYERSLEYLHCRCNTRIVHFDIKPDNILLDNNFCPKISDFGLAKQCRAKESHVSMTGMKGTVGFMAPEVIFRNLGKVSHKSDVYSYGMLVLEMLGERKYPNEGMGQSSEEYFPDWIYNKLIQHEIGEGSVDVLQIPPKPNLFGPPATDLLQGVAASSSSNSY</sequence>
<dbReference type="Gene3D" id="1.10.510.10">
    <property type="entry name" value="Transferase(Phosphotransferase) domain 1"/>
    <property type="match status" value="2"/>
</dbReference>
<feature type="domain" description="Protein kinase" evidence="14">
    <location>
        <begin position="420"/>
        <end position="643"/>
    </location>
</feature>
<evidence type="ECO:0000256" key="13">
    <source>
        <dbReference type="SAM" id="Phobius"/>
    </source>
</evidence>
<evidence type="ECO:0000313" key="16">
    <source>
        <dbReference type="Proteomes" id="UP000321947"/>
    </source>
</evidence>
<dbReference type="Pfam" id="PF07714">
    <property type="entry name" value="PK_Tyr_Ser-Thr"/>
    <property type="match status" value="1"/>
</dbReference>
<dbReference type="GO" id="GO:0004674">
    <property type="term" value="F:protein serine/threonine kinase activity"/>
    <property type="evidence" value="ECO:0007669"/>
    <property type="project" value="UniProtKB-KW"/>
</dbReference>
<protein>
    <submittedName>
        <fullName evidence="15">Putative receptor-like protein kinase</fullName>
    </submittedName>
</protein>
<evidence type="ECO:0000256" key="10">
    <source>
        <dbReference type="ARBA" id="ARBA00023136"/>
    </source>
</evidence>
<dbReference type="SMART" id="SM00220">
    <property type="entry name" value="S_TKc"/>
    <property type="match status" value="1"/>
</dbReference>
<feature type="binding site" evidence="12">
    <location>
        <position position="448"/>
    </location>
    <ligand>
        <name>ATP</name>
        <dbReference type="ChEBI" id="CHEBI:30616"/>
    </ligand>
</feature>
<keyword evidence="15" id="KW-0675">Receptor</keyword>
<keyword evidence="10 13" id="KW-0472">Membrane</keyword>
<organism evidence="15 16">
    <name type="scientific">Cucumis melo var. makuwa</name>
    <name type="common">Oriental melon</name>
    <dbReference type="NCBI Taxonomy" id="1194695"/>
    <lineage>
        <taxon>Eukaryota</taxon>
        <taxon>Viridiplantae</taxon>
        <taxon>Streptophyta</taxon>
        <taxon>Embryophyta</taxon>
        <taxon>Tracheophyta</taxon>
        <taxon>Spermatophyta</taxon>
        <taxon>Magnoliopsida</taxon>
        <taxon>eudicotyledons</taxon>
        <taxon>Gunneridae</taxon>
        <taxon>Pentapetalae</taxon>
        <taxon>rosids</taxon>
        <taxon>fabids</taxon>
        <taxon>Cucurbitales</taxon>
        <taxon>Cucurbitaceae</taxon>
        <taxon>Benincaseae</taxon>
        <taxon>Cucumis</taxon>
    </lineage>
</organism>
<proteinExistence type="predicted"/>
<evidence type="ECO:0000256" key="11">
    <source>
        <dbReference type="ARBA" id="ARBA00023180"/>
    </source>
</evidence>
<dbReference type="PROSITE" id="PS00108">
    <property type="entry name" value="PROTEIN_KINASE_ST"/>
    <property type="match status" value="1"/>
</dbReference>
<keyword evidence="3" id="KW-0808">Transferase</keyword>
<evidence type="ECO:0000256" key="6">
    <source>
        <dbReference type="ARBA" id="ARBA00022741"/>
    </source>
</evidence>
<evidence type="ECO:0000256" key="4">
    <source>
        <dbReference type="ARBA" id="ARBA00022692"/>
    </source>
</evidence>
<evidence type="ECO:0000256" key="1">
    <source>
        <dbReference type="ARBA" id="ARBA00004479"/>
    </source>
</evidence>
<evidence type="ECO:0000256" key="8">
    <source>
        <dbReference type="ARBA" id="ARBA00022840"/>
    </source>
</evidence>
<keyword evidence="7 15" id="KW-0418">Kinase</keyword>
<dbReference type="Gene3D" id="3.30.200.20">
    <property type="entry name" value="Phosphorylase Kinase, domain 1"/>
    <property type="match status" value="1"/>
</dbReference>
<dbReference type="InterPro" id="IPR011009">
    <property type="entry name" value="Kinase-like_dom_sf"/>
</dbReference>
<evidence type="ECO:0000259" key="14">
    <source>
        <dbReference type="PROSITE" id="PS50011"/>
    </source>
</evidence>
<feature type="transmembrane region" description="Helical" evidence="13">
    <location>
        <begin position="361"/>
        <end position="384"/>
    </location>
</feature>
<dbReference type="InterPro" id="IPR017441">
    <property type="entry name" value="Protein_kinase_ATP_BS"/>
</dbReference>
<keyword evidence="6 12" id="KW-0547">Nucleotide-binding</keyword>
<dbReference type="InterPro" id="IPR001245">
    <property type="entry name" value="Ser-Thr/Tyr_kinase_cat_dom"/>
</dbReference>
<dbReference type="AlphaFoldDB" id="A0A5D3BIW5"/>
<dbReference type="PANTHER" id="PTHR27009">
    <property type="entry name" value="RUST RESISTANCE KINASE LR10-RELATED"/>
    <property type="match status" value="1"/>
</dbReference>
<evidence type="ECO:0000256" key="3">
    <source>
        <dbReference type="ARBA" id="ARBA00022679"/>
    </source>
</evidence>
<evidence type="ECO:0000313" key="15">
    <source>
        <dbReference type="EMBL" id="TYJ99004.1"/>
    </source>
</evidence>
<dbReference type="Proteomes" id="UP000321947">
    <property type="component" value="Unassembled WGS sequence"/>
</dbReference>
<evidence type="ECO:0000256" key="2">
    <source>
        <dbReference type="ARBA" id="ARBA00022527"/>
    </source>
</evidence>
<accession>A0A5D3BIW5</accession>
<evidence type="ECO:0000256" key="9">
    <source>
        <dbReference type="ARBA" id="ARBA00022989"/>
    </source>
</evidence>
<keyword evidence="2" id="KW-0723">Serine/threonine-protein kinase</keyword>
<dbReference type="InterPro" id="IPR008271">
    <property type="entry name" value="Ser/Thr_kinase_AS"/>
</dbReference>
<dbReference type="InterPro" id="IPR000719">
    <property type="entry name" value="Prot_kinase_dom"/>
</dbReference>
<comment type="subcellular location">
    <subcellularLocation>
        <location evidence="1">Membrane</location>
        <topology evidence="1">Single-pass type I membrane protein</topology>
    </subcellularLocation>
</comment>
<dbReference type="InterPro" id="IPR045874">
    <property type="entry name" value="LRK10/LRL21-25-like"/>
</dbReference>
<evidence type="ECO:0000256" key="12">
    <source>
        <dbReference type="PROSITE-ProRule" id="PRU10141"/>
    </source>
</evidence>
<reference evidence="15 16" key="1">
    <citation type="submission" date="2019-08" db="EMBL/GenBank/DDBJ databases">
        <title>Draft genome sequences of two oriental melons (Cucumis melo L. var makuwa).</title>
        <authorList>
            <person name="Kwon S.-Y."/>
        </authorList>
    </citation>
    <scope>NUCLEOTIDE SEQUENCE [LARGE SCALE GENOMIC DNA]</scope>
    <source>
        <strain evidence="16">cv. Chang Bougi</strain>
        <tissue evidence="15">Leaf</tissue>
    </source>
</reference>
<keyword evidence="5" id="KW-0732">Signal</keyword>
<evidence type="ECO:0000256" key="7">
    <source>
        <dbReference type="ARBA" id="ARBA00022777"/>
    </source>
</evidence>
<name>A0A5D3BIW5_CUCMM</name>
<dbReference type="EMBL" id="SSTD01017768">
    <property type="protein sequence ID" value="TYJ99004.1"/>
    <property type="molecule type" value="Genomic_DNA"/>
</dbReference>
<dbReference type="GO" id="GO:0016020">
    <property type="term" value="C:membrane"/>
    <property type="evidence" value="ECO:0007669"/>
    <property type="project" value="UniProtKB-SubCell"/>
</dbReference>
<dbReference type="PROSITE" id="PS00107">
    <property type="entry name" value="PROTEIN_KINASE_ATP"/>
    <property type="match status" value="1"/>
</dbReference>
<keyword evidence="11" id="KW-0325">Glycoprotein</keyword>
<dbReference type="PROSITE" id="PS50011">
    <property type="entry name" value="PROTEIN_KINASE_DOM"/>
    <property type="match status" value="1"/>
</dbReference>
<dbReference type="GO" id="GO:0005524">
    <property type="term" value="F:ATP binding"/>
    <property type="evidence" value="ECO:0007669"/>
    <property type="project" value="UniProtKB-UniRule"/>
</dbReference>
<dbReference type="Pfam" id="PF00069">
    <property type="entry name" value="Pkinase"/>
    <property type="match status" value="1"/>
</dbReference>
<keyword evidence="4 13" id="KW-0812">Transmembrane</keyword>
<evidence type="ECO:0000256" key="5">
    <source>
        <dbReference type="ARBA" id="ARBA00022729"/>
    </source>
</evidence>
<keyword evidence="9 13" id="KW-1133">Transmembrane helix</keyword>
<comment type="caution">
    <text evidence="15">The sequence shown here is derived from an EMBL/GenBank/DDBJ whole genome shotgun (WGS) entry which is preliminary data.</text>
</comment>